<keyword evidence="4 5" id="KW-0326">Glycosidase</keyword>
<comment type="pathway">
    <text evidence="1">Glycan metabolism; L-arabinan degradation.</text>
</comment>
<sequence length="322" mass="36501">MKKLYFIPAVLCLLLAFCFCSNKAGDSPKPEPIEMEHYPIPIEQIQGRDPFVYADEESKTYYLTFRNNPHFKMYSSKDLKNWKDEGNVFTANADFWGKQDFWAPDLYRYEDKYYIFATFSALPSVNRGTSILVANEVTGPYKPLVNHAVTPSEWMSLDGSLFIDDEDKPWIIFCKEWLQAIDGEIYAQQLTADLKETEGEPLLLLNASAAPWTNPIQSGDITGYVTDAPFLYKTDDGKLQMIWSSFDKNGKYAIGIAESESGTLAGPWKHLSEQLNNDDGGHAMIFTGFDGNKYISYHTPNGYPEKPKITRIKEANGTIVIL</sequence>
<comment type="caution">
    <text evidence="7">The sequence shown here is derived from an EMBL/GenBank/DDBJ whole genome shotgun (WGS) entry which is preliminary data.</text>
</comment>
<evidence type="ECO:0000256" key="5">
    <source>
        <dbReference type="RuleBase" id="RU361187"/>
    </source>
</evidence>
<name>A0ABR7XR99_9SPHI</name>
<accession>A0ABR7XR99</accession>
<dbReference type="InterPro" id="IPR006710">
    <property type="entry name" value="Glyco_hydro_43"/>
</dbReference>
<dbReference type="RefSeq" id="WP_190312782.1">
    <property type="nucleotide sequence ID" value="NZ_JACNYL010000001.1"/>
</dbReference>
<proteinExistence type="inferred from homology"/>
<dbReference type="SUPFAM" id="SSF75005">
    <property type="entry name" value="Arabinanase/levansucrase/invertase"/>
    <property type="match status" value="1"/>
</dbReference>
<dbReference type="Pfam" id="PF04616">
    <property type="entry name" value="Glyco_hydro_43"/>
    <property type="match status" value="1"/>
</dbReference>
<dbReference type="InterPro" id="IPR050727">
    <property type="entry name" value="GH43_arabinanases"/>
</dbReference>
<dbReference type="Proteomes" id="UP000651112">
    <property type="component" value="Unassembled WGS sequence"/>
</dbReference>
<reference evidence="7 8" key="1">
    <citation type="submission" date="2020-08" db="EMBL/GenBank/DDBJ databases">
        <title>Sphingobacterium sp. DN00404 isolated from aquaculture water.</title>
        <authorList>
            <person name="Zhang M."/>
        </authorList>
    </citation>
    <scope>NUCLEOTIDE SEQUENCE [LARGE SCALE GENOMIC DNA]</scope>
    <source>
        <strain evidence="7 8">KCTC 42746</strain>
    </source>
</reference>
<dbReference type="PANTHER" id="PTHR43301:SF3">
    <property type="entry name" value="ARABINAN ENDO-1,5-ALPHA-L-ARABINOSIDASE A-RELATED"/>
    <property type="match status" value="1"/>
</dbReference>
<dbReference type="Gene3D" id="2.115.10.20">
    <property type="entry name" value="Glycosyl hydrolase domain, family 43"/>
    <property type="match status" value="1"/>
</dbReference>
<evidence type="ECO:0000256" key="2">
    <source>
        <dbReference type="ARBA" id="ARBA00009865"/>
    </source>
</evidence>
<evidence type="ECO:0000256" key="3">
    <source>
        <dbReference type="ARBA" id="ARBA00022801"/>
    </source>
</evidence>
<keyword evidence="3 5" id="KW-0378">Hydrolase</keyword>
<evidence type="ECO:0000256" key="6">
    <source>
        <dbReference type="SAM" id="SignalP"/>
    </source>
</evidence>
<evidence type="ECO:0000256" key="4">
    <source>
        <dbReference type="ARBA" id="ARBA00023295"/>
    </source>
</evidence>
<dbReference type="PANTHER" id="PTHR43301">
    <property type="entry name" value="ARABINAN ENDO-1,5-ALPHA-L-ARABINOSIDASE"/>
    <property type="match status" value="1"/>
</dbReference>
<evidence type="ECO:0000313" key="7">
    <source>
        <dbReference type="EMBL" id="MBD1421069.1"/>
    </source>
</evidence>
<evidence type="ECO:0000313" key="8">
    <source>
        <dbReference type="Proteomes" id="UP000651112"/>
    </source>
</evidence>
<dbReference type="CDD" id="cd08981">
    <property type="entry name" value="GH43_Bt1873-like"/>
    <property type="match status" value="1"/>
</dbReference>
<dbReference type="InterPro" id="IPR023296">
    <property type="entry name" value="Glyco_hydro_beta-prop_sf"/>
</dbReference>
<feature type="chain" id="PRO_5046108178" evidence="6">
    <location>
        <begin position="25"/>
        <end position="322"/>
    </location>
</feature>
<keyword evidence="6" id="KW-0732">Signal</keyword>
<feature type="signal peptide" evidence="6">
    <location>
        <begin position="1"/>
        <end position="24"/>
    </location>
</feature>
<evidence type="ECO:0000256" key="1">
    <source>
        <dbReference type="ARBA" id="ARBA00004834"/>
    </source>
</evidence>
<dbReference type="EMBL" id="JACNYL010000001">
    <property type="protein sequence ID" value="MBD1421069.1"/>
    <property type="molecule type" value="Genomic_DNA"/>
</dbReference>
<organism evidence="7 8">
    <name type="scientific">Sphingobacterium chuzhouense</name>
    <dbReference type="NCBI Taxonomy" id="1742264"/>
    <lineage>
        <taxon>Bacteria</taxon>
        <taxon>Pseudomonadati</taxon>
        <taxon>Bacteroidota</taxon>
        <taxon>Sphingobacteriia</taxon>
        <taxon>Sphingobacteriales</taxon>
        <taxon>Sphingobacteriaceae</taxon>
        <taxon>Sphingobacterium</taxon>
    </lineage>
</organism>
<keyword evidence="8" id="KW-1185">Reference proteome</keyword>
<protein>
    <submittedName>
        <fullName evidence="7">Family 43 glycosylhydrolase</fullName>
    </submittedName>
</protein>
<gene>
    <name evidence="7" type="ORF">H8B21_05715</name>
</gene>
<comment type="similarity">
    <text evidence="2 5">Belongs to the glycosyl hydrolase 43 family.</text>
</comment>